<feature type="compositionally biased region" description="Basic and acidic residues" evidence="1">
    <location>
        <begin position="7"/>
        <end position="18"/>
    </location>
</feature>
<dbReference type="AlphaFoldDB" id="A0AAV4MEY5"/>
<keyword evidence="2" id="KW-0812">Transmembrane</keyword>
<comment type="caution">
    <text evidence="3">The sequence shown here is derived from an EMBL/GenBank/DDBJ whole genome shotgun (WGS) entry which is preliminary data.</text>
</comment>
<feature type="transmembrane region" description="Helical" evidence="2">
    <location>
        <begin position="89"/>
        <end position="108"/>
    </location>
</feature>
<keyword evidence="2" id="KW-0472">Membrane</keyword>
<accession>A0AAV4MEY5</accession>
<protein>
    <submittedName>
        <fullName evidence="3">Uncharacterized protein</fullName>
    </submittedName>
</protein>
<reference evidence="3 4" key="1">
    <citation type="submission" date="2021-06" db="EMBL/GenBank/DDBJ databases">
        <title>Caerostris extrusa draft genome.</title>
        <authorList>
            <person name="Kono N."/>
            <person name="Arakawa K."/>
        </authorList>
    </citation>
    <scope>NUCLEOTIDE SEQUENCE [LARGE SCALE GENOMIC DNA]</scope>
</reference>
<gene>
    <name evidence="3" type="ORF">CEXT_220001</name>
</gene>
<dbReference type="Proteomes" id="UP001054945">
    <property type="component" value="Unassembled WGS sequence"/>
</dbReference>
<keyword evidence="4" id="KW-1185">Reference proteome</keyword>
<keyword evidence="2" id="KW-1133">Transmembrane helix</keyword>
<dbReference type="EMBL" id="BPLR01002137">
    <property type="protein sequence ID" value="GIX70410.1"/>
    <property type="molecule type" value="Genomic_DNA"/>
</dbReference>
<evidence type="ECO:0000256" key="2">
    <source>
        <dbReference type="SAM" id="Phobius"/>
    </source>
</evidence>
<evidence type="ECO:0000256" key="1">
    <source>
        <dbReference type="SAM" id="MobiDB-lite"/>
    </source>
</evidence>
<feature type="compositionally biased region" description="Basic and acidic residues" evidence="1">
    <location>
        <begin position="27"/>
        <end position="42"/>
    </location>
</feature>
<sequence>MSRKGWRRVDEWRKKTDDSIPSARGLGTDKGEKKKNSHRRREDKEFQKIDLLVYLVTNRVSHAALQSSNLYSFVSVGHKRSKKHPRQPLLLVAGLIAGEEILCLLQWARKKIAAFQVTLQE</sequence>
<proteinExistence type="predicted"/>
<feature type="region of interest" description="Disordered" evidence="1">
    <location>
        <begin position="1"/>
        <end position="42"/>
    </location>
</feature>
<evidence type="ECO:0000313" key="4">
    <source>
        <dbReference type="Proteomes" id="UP001054945"/>
    </source>
</evidence>
<name>A0AAV4MEY5_CAEEX</name>
<organism evidence="3 4">
    <name type="scientific">Caerostris extrusa</name>
    <name type="common">Bark spider</name>
    <name type="synonym">Caerostris bankana</name>
    <dbReference type="NCBI Taxonomy" id="172846"/>
    <lineage>
        <taxon>Eukaryota</taxon>
        <taxon>Metazoa</taxon>
        <taxon>Ecdysozoa</taxon>
        <taxon>Arthropoda</taxon>
        <taxon>Chelicerata</taxon>
        <taxon>Arachnida</taxon>
        <taxon>Araneae</taxon>
        <taxon>Araneomorphae</taxon>
        <taxon>Entelegynae</taxon>
        <taxon>Araneoidea</taxon>
        <taxon>Araneidae</taxon>
        <taxon>Caerostris</taxon>
    </lineage>
</organism>
<evidence type="ECO:0000313" key="3">
    <source>
        <dbReference type="EMBL" id="GIX70410.1"/>
    </source>
</evidence>